<dbReference type="GO" id="GO:0008684">
    <property type="term" value="F:2-oxopent-4-enoate hydratase activity"/>
    <property type="evidence" value="ECO:0007669"/>
    <property type="project" value="TreeGrafter"/>
</dbReference>
<comment type="caution">
    <text evidence="4">The sequence shown here is derived from an EMBL/GenBank/DDBJ whole genome shotgun (WGS) entry which is preliminary data.</text>
</comment>
<proteinExistence type="predicted"/>
<evidence type="ECO:0000313" key="4">
    <source>
        <dbReference type="EMBL" id="MCD2165295.1"/>
    </source>
</evidence>
<dbReference type="GO" id="GO:0016787">
    <property type="term" value="F:hydrolase activity"/>
    <property type="evidence" value="ECO:0007669"/>
    <property type="project" value="UniProtKB-KW"/>
</dbReference>
<evidence type="ECO:0000256" key="1">
    <source>
        <dbReference type="ARBA" id="ARBA00023239"/>
    </source>
</evidence>
<keyword evidence="5" id="KW-1185">Reference proteome</keyword>
<dbReference type="InterPro" id="IPR036663">
    <property type="entry name" value="Fumarylacetoacetase_C_sf"/>
</dbReference>
<accession>A0AAW4XV68</accession>
<evidence type="ECO:0000256" key="2">
    <source>
        <dbReference type="SAM" id="MobiDB-lite"/>
    </source>
</evidence>
<feature type="domain" description="Fumarylacetoacetase-like C-terminal" evidence="3">
    <location>
        <begin position="102"/>
        <end position="259"/>
    </location>
</feature>
<keyword evidence="1" id="KW-0456">Lyase</keyword>
<dbReference type="RefSeq" id="WP_230773831.1">
    <property type="nucleotide sequence ID" value="NZ_JAJNCT010000009.1"/>
</dbReference>
<dbReference type="PANTHER" id="PTHR30143:SF0">
    <property type="entry name" value="2-KETO-4-PENTENOATE HYDRATASE"/>
    <property type="match status" value="1"/>
</dbReference>
<dbReference type="SUPFAM" id="SSF56529">
    <property type="entry name" value="FAH"/>
    <property type="match status" value="1"/>
</dbReference>
<keyword evidence="4" id="KW-0378">Hydrolase</keyword>
<reference evidence="4 5" key="1">
    <citation type="submission" date="2021-11" db="EMBL/GenBank/DDBJ databases">
        <title>Genome sequence.</title>
        <authorList>
            <person name="Sun Q."/>
        </authorList>
    </citation>
    <scope>NUCLEOTIDE SEQUENCE [LARGE SCALE GENOMIC DNA]</scope>
    <source>
        <strain evidence="4 5">KCTC 12005</strain>
    </source>
</reference>
<evidence type="ECO:0000259" key="3">
    <source>
        <dbReference type="Pfam" id="PF01557"/>
    </source>
</evidence>
<dbReference type="GO" id="GO:0005737">
    <property type="term" value="C:cytoplasm"/>
    <property type="evidence" value="ECO:0007669"/>
    <property type="project" value="TreeGrafter"/>
</dbReference>
<protein>
    <submittedName>
        <fullName evidence="4">Fumarylacetoacetate hydrolase family protein</fullName>
    </submittedName>
</protein>
<dbReference type="InterPro" id="IPR011234">
    <property type="entry name" value="Fumarylacetoacetase-like_C"/>
</dbReference>
<dbReference type="InterPro" id="IPR050772">
    <property type="entry name" value="Hydratase-Decarb/MhpD_sf"/>
</dbReference>
<feature type="region of interest" description="Disordered" evidence="2">
    <location>
        <begin position="56"/>
        <end position="87"/>
    </location>
</feature>
<dbReference type="Gene3D" id="3.90.850.10">
    <property type="entry name" value="Fumarylacetoacetase-like, C-terminal domain"/>
    <property type="match status" value="1"/>
</dbReference>
<name>A0AAW4XV68_9BURK</name>
<gene>
    <name evidence="4" type="ORF">LPW39_09130</name>
</gene>
<dbReference type="Proteomes" id="UP001199260">
    <property type="component" value="Unassembled WGS sequence"/>
</dbReference>
<dbReference type="PANTHER" id="PTHR30143">
    <property type="entry name" value="ACID HYDRATASE"/>
    <property type="match status" value="1"/>
</dbReference>
<dbReference type="Pfam" id="PF01557">
    <property type="entry name" value="FAA_hydrolase"/>
    <property type="match status" value="1"/>
</dbReference>
<organism evidence="4 5">
    <name type="scientific">Comamonas koreensis</name>
    <dbReference type="NCBI Taxonomy" id="160825"/>
    <lineage>
        <taxon>Bacteria</taxon>
        <taxon>Pseudomonadati</taxon>
        <taxon>Pseudomonadota</taxon>
        <taxon>Betaproteobacteria</taxon>
        <taxon>Burkholderiales</taxon>
        <taxon>Comamonadaceae</taxon>
        <taxon>Comamonas</taxon>
    </lineage>
</organism>
<evidence type="ECO:0000313" key="5">
    <source>
        <dbReference type="Proteomes" id="UP001199260"/>
    </source>
</evidence>
<dbReference type="AlphaFoldDB" id="A0AAW4XV68"/>
<dbReference type="EMBL" id="JAJNCT010000009">
    <property type="protein sequence ID" value="MCD2165295.1"/>
    <property type="molecule type" value="Genomic_DNA"/>
</dbReference>
<sequence>MPSADTAAPFQPAALAQALQTATSAGSAIDAAAWPASLAPADIIAVHRERAQRWGDSAQAPQYWKSGGPGRSQPLGHAPLPPQGVHAGGADLGGTPFFLRGVEAEIALRLGQAVDAAQAAALDEASAAELIDAMAVSIEIVDSRWQQQLQAPAALKAADLLCHGALVLGPWLPYRPVDGRTQRCTVQIGAQPAQAFENSYGLQDPAWLLPQWLRHATAHFGSLRAGTVVTTGSWCGLLQAAAGDAVRVQFDGIGELRVQL</sequence>